<dbReference type="GO" id="GO:0009279">
    <property type="term" value="C:cell outer membrane"/>
    <property type="evidence" value="ECO:0007669"/>
    <property type="project" value="UniProtKB-SubCell"/>
</dbReference>
<dbReference type="RefSeq" id="WP_112160490.1">
    <property type="nucleotide sequence ID" value="NZ_QKRX01000019.1"/>
</dbReference>
<dbReference type="PANTHER" id="PTHR30026">
    <property type="entry name" value="OUTER MEMBRANE PROTEIN TOLC"/>
    <property type="match status" value="1"/>
</dbReference>
<feature type="coiled-coil region" evidence="8">
    <location>
        <begin position="327"/>
        <end position="415"/>
    </location>
</feature>
<protein>
    <recommendedName>
        <fullName evidence="12">TolC family protein</fullName>
    </recommendedName>
</protein>
<name>A0A364NHS1_9GAMM</name>
<dbReference type="GO" id="GO:0015562">
    <property type="term" value="F:efflux transmembrane transporter activity"/>
    <property type="evidence" value="ECO:0007669"/>
    <property type="project" value="InterPro"/>
</dbReference>
<evidence type="ECO:0000256" key="3">
    <source>
        <dbReference type="ARBA" id="ARBA00022448"/>
    </source>
</evidence>
<evidence type="ECO:0000256" key="7">
    <source>
        <dbReference type="ARBA" id="ARBA00023237"/>
    </source>
</evidence>
<accession>A0A364NHS1</accession>
<dbReference type="OrthoDB" id="5296315at2"/>
<dbReference type="Gene3D" id="1.20.1600.10">
    <property type="entry name" value="Outer membrane efflux proteins (OEP)"/>
    <property type="match status" value="1"/>
</dbReference>
<keyword evidence="6" id="KW-0472">Membrane</keyword>
<keyword evidence="11" id="KW-1185">Reference proteome</keyword>
<evidence type="ECO:0000256" key="8">
    <source>
        <dbReference type="SAM" id="Coils"/>
    </source>
</evidence>
<comment type="similarity">
    <text evidence="2">Belongs to the outer membrane factor (OMF) (TC 1.B.17) family.</text>
</comment>
<sequence length="443" mass="49872">MVNVSNRFRWKHGLLALLCISGVSAISAEESVHLALDEKFDAQQAQTQQIIHASEERLADLMREALSQHPNIRVSQAELQAAQDDREAAEWGRFPSVGLDSQWRSGGLQTTARIEQPLWTGGRIRGNIDLSEAREDDARAGVMETQLRLLEETASAFFEILRLQSRIAIAKENERELEGLLGTIERRVRAEINPVADQTLASSRLYQAQADVQVLMRQLRVVRSRLNQLVNREVFHLVTPQAFELVTVNEPWVADRVVSYSPTRERLLTQVQQGRADIAITRAQSLPSVVLGHEQRVGKRVNGEDSSRSYVGLQMQLDSGLANFSRVRAAHARLDAATDRIQVYERELRTTIDSLQAEIDTLEQQIPATQNMLAAAELIVESYLRQFHVGRKSWLDVLNAQREKAQAQAMLADLQAPLELAKLRLLLLSGDINENTLGRLDEY</sequence>
<dbReference type="AlphaFoldDB" id="A0A364NHS1"/>
<dbReference type="GO" id="GO:1990281">
    <property type="term" value="C:efflux pump complex"/>
    <property type="evidence" value="ECO:0007669"/>
    <property type="project" value="TreeGrafter"/>
</dbReference>
<keyword evidence="8" id="KW-0175">Coiled coil</keyword>
<evidence type="ECO:0000256" key="6">
    <source>
        <dbReference type="ARBA" id="ARBA00023136"/>
    </source>
</evidence>
<evidence type="ECO:0000256" key="4">
    <source>
        <dbReference type="ARBA" id="ARBA00022452"/>
    </source>
</evidence>
<keyword evidence="7" id="KW-0998">Cell outer membrane</keyword>
<evidence type="ECO:0000256" key="5">
    <source>
        <dbReference type="ARBA" id="ARBA00022692"/>
    </source>
</evidence>
<evidence type="ECO:0008006" key="12">
    <source>
        <dbReference type="Google" id="ProtNLM"/>
    </source>
</evidence>
<evidence type="ECO:0000313" key="11">
    <source>
        <dbReference type="Proteomes" id="UP000250744"/>
    </source>
</evidence>
<dbReference type="Pfam" id="PF02321">
    <property type="entry name" value="OEP"/>
    <property type="match status" value="2"/>
</dbReference>
<proteinExistence type="inferred from homology"/>
<keyword evidence="4" id="KW-1134">Transmembrane beta strand</keyword>
<organism evidence="10 11">
    <name type="scientific">Nitrincola tibetensis</name>
    <dbReference type="NCBI Taxonomy" id="2219697"/>
    <lineage>
        <taxon>Bacteria</taxon>
        <taxon>Pseudomonadati</taxon>
        <taxon>Pseudomonadota</taxon>
        <taxon>Gammaproteobacteria</taxon>
        <taxon>Oceanospirillales</taxon>
        <taxon>Oceanospirillaceae</taxon>
        <taxon>Nitrincola</taxon>
    </lineage>
</organism>
<dbReference type="SUPFAM" id="SSF56954">
    <property type="entry name" value="Outer membrane efflux proteins (OEP)"/>
    <property type="match status" value="1"/>
</dbReference>
<reference evidence="10 11" key="1">
    <citation type="submission" date="2018-06" db="EMBL/GenBank/DDBJ databases">
        <title>Nitrincola tibetense sp. nov., isolated from Lake XuguoCo on Tibetan Plateau.</title>
        <authorList>
            <person name="Xing P."/>
        </authorList>
    </citation>
    <scope>NUCLEOTIDE SEQUENCE [LARGE SCALE GENOMIC DNA]</scope>
    <source>
        <strain evidence="11">xg18</strain>
    </source>
</reference>
<keyword evidence="3" id="KW-0813">Transport</keyword>
<dbReference type="GO" id="GO:0015288">
    <property type="term" value="F:porin activity"/>
    <property type="evidence" value="ECO:0007669"/>
    <property type="project" value="TreeGrafter"/>
</dbReference>
<keyword evidence="5" id="KW-0812">Transmembrane</keyword>
<gene>
    <name evidence="10" type="ORF">DN062_16980</name>
</gene>
<evidence type="ECO:0000313" key="10">
    <source>
        <dbReference type="EMBL" id="RAU16626.1"/>
    </source>
</evidence>
<dbReference type="InterPro" id="IPR051906">
    <property type="entry name" value="TolC-like"/>
</dbReference>
<comment type="caution">
    <text evidence="10">The sequence shown here is derived from an EMBL/GenBank/DDBJ whole genome shotgun (WGS) entry which is preliminary data.</text>
</comment>
<comment type="subcellular location">
    <subcellularLocation>
        <location evidence="1">Cell outer membrane</location>
    </subcellularLocation>
</comment>
<evidence type="ECO:0000256" key="1">
    <source>
        <dbReference type="ARBA" id="ARBA00004442"/>
    </source>
</evidence>
<dbReference type="PANTHER" id="PTHR30026:SF22">
    <property type="entry name" value="OUTER MEMBRANE EFFLUX PROTEIN"/>
    <property type="match status" value="1"/>
</dbReference>
<dbReference type="EMBL" id="QKRX01000019">
    <property type="protein sequence ID" value="RAU16626.1"/>
    <property type="molecule type" value="Genomic_DNA"/>
</dbReference>
<feature type="signal peptide" evidence="9">
    <location>
        <begin position="1"/>
        <end position="28"/>
    </location>
</feature>
<evidence type="ECO:0000256" key="2">
    <source>
        <dbReference type="ARBA" id="ARBA00007613"/>
    </source>
</evidence>
<feature type="chain" id="PRO_5016751513" description="TolC family protein" evidence="9">
    <location>
        <begin position="29"/>
        <end position="443"/>
    </location>
</feature>
<dbReference type="InterPro" id="IPR003423">
    <property type="entry name" value="OMP_efflux"/>
</dbReference>
<keyword evidence="9" id="KW-0732">Signal</keyword>
<evidence type="ECO:0000256" key="9">
    <source>
        <dbReference type="SAM" id="SignalP"/>
    </source>
</evidence>
<dbReference type="Proteomes" id="UP000250744">
    <property type="component" value="Unassembled WGS sequence"/>
</dbReference>